<dbReference type="Proteomes" id="UP000305709">
    <property type="component" value="Unassembled WGS sequence"/>
</dbReference>
<evidence type="ECO:0000313" key="7">
    <source>
        <dbReference type="EMBL" id="TNC74298.1"/>
    </source>
</evidence>
<dbReference type="PANTHER" id="PTHR31760:SF0">
    <property type="entry name" value="S-ADENOSYL-L-METHIONINE-DEPENDENT METHYLTRANSFERASES SUPERFAMILY PROTEIN"/>
    <property type="match status" value="1"/>
</dbReference>
<dbReference type="NCBIfam" id="TIGR00138">
    <property type="entry name" value="rsmG_gidB"/>
    <property type="match status" value="1"/>
</dbReference>
<proteinExistence type="inferred from homology"/>
<comment type="caution">
    <text evidence="7">The sequence shown here is derived from an EMBL/GenBank/DDBJ whole genome shotgun (WGS) entry which is preliminary data.</text>
</comment>
<evidence type="ECO:0000256" key="3">
    <source>
        <dbReference type="ARBA" id="ARBA00022603"/>
    </source>
</evidence>
<dbReference type="EMBL" id="VDFV01000002">
    <property type="protein sequence ID" value="TNC74298.1"/>
    <property type="molecule type" value="Genomic_DNA"/>
</dbReference>
<evidence type="ECO:0000256" key="5">
    <source>
        <dbReference type="ARBA" id="ARBA00022691"/>
    </source>
</evidence>
<keyword evidence="4 6" id="KW-0808">Transferase</keyword>
<dbReference type="PANTHER" id="PTHR31760">
    <property type="entry name" value="S-ADENOSYL-L-METHIONINE-DEPENDENT METHYLTRANSFERASES SUPERFAMILY PROTEIN"/>
    <property type="match status" value="1"/>
</dbReference>
<comment type="caution">
    <text evidence="6">Lacks conserved residue(s) required for the propagation of feature annotation.</text>
</comment>
<keyword evidence="1 6" id="KW-0963">Cytoplasm</keyword>
<dbReference type="PIRSF" id="PIRSF003078">
    <property type="entry name" value="GidB"/>
    <property type="match status" value="1"/>
</dbReference>
<comment type="function">
    <text evidence="6">Specifically methylates the N7 position of guanine in position 527 of 16S rRNA.</text>
</comment>
<evidence type="ECO:0000256" key="1">
    <source>
        <dbReference type="ARBA" id="ARBA00022490"/>
    </source>
</evidence>
<keyword evidence="2 6" id="KW-0698">rRNA processing</keyword>
<dbReference type="Gene3D" id="3.40.50.150">
    <property type="entry name" value="Vaccinia Virus protein VP39"/>
    <property type="match status" value="1"/>
</dbReference>
<reference evidence="7 8" key="1">
    <citation type="submission" date="2019-06" db="EMBL/GenBank/DDBJ databases">
        <authorList>
            <person name="Jiang L."/>
        </authorList>
    </citation>
    <scope>NUCLEOTIDE SEQUENCE [LARGE SCALE GENOMIC DNA]</scope>
    <source>
        <strain evidence="7 8">YIM 48858</strain>
    </source>
</reference>
<name>A0A5C4NLN6_9RHOB</name>
<dbReference type="Pfam" id="PF02527">
    <property type="entry name" value="GidB"/>
    <property type="match status" value="1"/>
</dbReference>
<dbReference type="OrthoDB" id="9808773at2"/>
<evidence type="ECO:0000313" key="8">
    <source>
        <dbReference type="Proteomes" id="UP000305709"/>
    </source>
</evidence>
<dbReference type="HAMAP" id="MF_00074">
    <property type="entry name" value="16SrRNA_methyltr_G"/>
    <property type="match status" value="1"/>
</dbReference>
<keyword evidence="5 6" id="KW-0949">S-adenosyl-L-methionine</keyword>
<evidence type="ECO:0000256" key="6">
    <source>
        <dbReference type="HAMAP-Rule" id="MF_00074"/>
    </source>
</evidence>
<protein>
    <recommendedName>
        <fullName evidence="6">Ribosomal RNA small subunit methyltransferase G</fullName>
        <ecNumber evidence="6">2.1.1.170</ecNumber>
    </recommendedName>
    <alternativeName>
        <fullName evidence="6">16S rRNA 7-methylguanosine methyltransferase</fullName>
        <shortName evidence="6">16S rRNA m7G methyltransferase</shortName>
    </alternativeName>
</protein>
<gene>
    <name evidence="6 7" type="primary">rsmG</name>
    <name evidence="7" type="ORF">FHG71_03710</name>
</gene>
<dbReference type="AlphaFoldDB" id="A0A5C4NLN6"/>
<evidence type="ECO:0000256" key="4">
    <source>
        <dbReference type="ARBA" id="ARBA00022679"/>
    </source>
</evidence>
<evidence type="ECO:0000256" key="2">
    <source>
        <dbReference type="ARBA" id="ARBA00022552"/>
    </source>
</evidence>
<comment type="catalytic activity">
    <reaction evidence="6">
        <text>guanosine(527) in 16S rRNA + S-adenosyl-L-methionine = N(7)-methylguanosine(527) in 16S rRNA + S-adenosyl-L-homocysteine</text>
        <dbReference type="Rhea" id="RHEA:42732"/>
        <dbReference type="Rhea" id="RHEA-COMP:10209"/>
        <dbReference type="Rhea" id="RHEA-COMP:10210"/>
        <dbReference type="ChEBI" id="CHEBI:57856"/>
        <dbReference type="ChEBI" id="CHEBI:59789"/>
        <dbReference type="ChEBI" id="CHEBI:74269"/>
        <dbReference type="ChEBI" id="CHEBI:74480"/>
        <dbReference type="EC" id="2.1.1.170"/>
    </reaction>
</comment>
<keyword evidence="8" id="KW-1185">Reference proteome</keyword>
<dbReference type="RefSeq" id="WP_139080258.1">
    <property type="nucleotide sequence ID" value="NZ_VDFV01000002.1"/>
</dbReference>
<comment type="similarity">
    <text evidence="6">Belongs to the methyltransferase superfamily. RNA methyltransferase RsmG family.</text>
</comment>
<sequence>MTPTRDLAGLNLSPTARARLEAFEALARRWTGKINLVAPSTVPDLWTRHILDSAQLWPLAPPEAQTWADLGSGGGFPGIVVAILAAEAGTPKVTLIESDQRKCAFLRTAARELGVPVTVLDQRAESAPPQATSVVSARALAPLATLLPLVARHLAPGGTALLPKGRDHAAEIEAARAKGWRFAVEALPSATDPEARLLRLTDLAHG</sequence>
<feature type="binding site" evidence="6">
    <location>
        <position position="71"/>
    </location>
    <ligand>
        <name>S-adenosyl-L-methionine</name>
        <dbReference type="ChEBI" id="CHEBI:59789"/>
    </ligand>
</feature>
<dbReference type="SUPFAM" id="SSF53335">
    <property type="entry name" value="S-adenosyl-L-methionine-dependent methyltransferases"/>
    <property type="match status" value="1"/>
</dbReference>
<feature type="binding site" evidence="6">
    <location>
        <position position="76"/>
    </location>
    <ligand>
        <name>S-adenosyl-L-methionine</name>
        <dbReference type="ChEBI" id="CHEBI:59789"/>
    </ligand>
</feature>
<comment type="subcellular location">
    <subcellularLocation>
        <location evidence="6">Cytoplasm</location>
    </subcellularLocation>
</comment>
<dbReference type="GO" id="GO:0070043">
    <property type="term" value="F:rRNA (guanine-N7-)-methyltransferase activity"/>
    <property type="evidence" value="ECO:0007669"/>
    <property type="project" value="UniProtKB-UniRule"/>
</dbReference>
<dbReference type="EC" id="2.1.1.170" evidence="6"/>
<dbReference type="InterPro" id="IPR003682">
    <property type="entry name" value="rRNA_ssu_MeTfrase_G"/>
</dbReference>
<dbReference type="InterPro" id="IPR029063">
    <property type="entry name" value="SAM-dependent_MTases_sf"/>
</dbReference>
<feature type="binding site" evidence="6">
    <location>
        <position position="138"/>
    </location>
    <ligand>
        <name>S-adenosyl-L-methionine</name>
        <dbReference type="ChEBI" id="CHEBI:59789"/>
    </ligand>
</feature>
<feature type="binding site" evidence="6">
    <location>
        <begin position="124"/>
        <end position="125"/>
    </location>
    <ligand>
        <name>S-adenosyl-L-methionine</name>
        <dbReference type="ChEBI" id="CHEBI:59789"/>
    </ligand>
</feature>
<organism evidence="7 8">
    <name type="scientific">Rubellimicrobium roseum</name>
    <dbReference type="NCBI Taxonomy" id="687525"/>
    <lineage>
        <taxon>Bacteria</taxon>
        <taxon>Pseudomonadati</taxon>
        <taxon>Pseudomonadota</taxon>
        <taxon>Alphaproteobacteria</taxon>
        <taxon>Rhodobacterales</taxon>
        <taxon>Roseobacteraceae</taxon>
        <taxon>Rubellimicrobium</taxon>
    </lineage>
</organism>
<accession>A0A5C4NLN6</accession>
<keyword evidence="3 6" id="KW-0489">Methyltransferase</keyword>
<dbReference type="GO" id="GO:0005829">
    <property type="term" value="C:cytosol"/>
    <property type="evidence" value="ECO:0007669"/>
    <property type="project" value="TreeGrafter"/>
</dbReference>